<evidence type="ECO:0008006" key="3">
    <source>
        <dbReference type="Google" id="ProtNLM"/>
    </source>
</evidence>
<proteinExistence type="predicted"/>
<accession>A0ABN9R9E0</accession>
<reference evidence="1" key="1">
    <citation type="submission" date="2023-10" db="EMBL/GenBank/DDBJ databases">
        <authorList>
            <person name="Chen Y."/>
            <person name="Shah S."/>
            <person name="Dougan E. K."/>
            <person name="Thang M."/>
            <person name="Chan C."/>
        </authorList>
    </citation>
    <scope>NUCLEOTIDE SEQUENCE [LARGE SCALE GENOMIC DNA]</scope>
</reference>
<dbReference type="PANTHER" id="PTHR16320">
    <property type="entry name" value="SPHINGOMYELINASE FAMILY MEMBER"/>
    <property type="match status" value="1"/>
</dbReference>
<keyword evidence="2" id="KW-1185">Reference proteome</keyword>
<dbReference type="EMBL" id="CAUYUJ010005938">
    <property type="protein sequence ID" value="CAK0815528.1"/>
    <property type="molecule type" value="Genomic_DNA"/>
</dbReference>
<name>A0ABN9R9E0_9DINO</name>
<organism evidence="1 2">
    <name type="scientific">Prorocentrum cordatum</name>
    <dbReference type="NCBI Taxonomy" id="2364126"/>
    <lineage>
        <taxon>Eukaryota</taxon>
        <taxon>Sar</taxon>
        <taxon>Alveolata</taxon>
        <taxon>Dinophyceae</taxon>
        <taxon>Prorocentrales</taxon>
        <taxon>Prorocentraceae</taxon>
        <taxon>Prorocentrum</taxon>
    </lineage>
</organism>
<dbReference type="Gene3D" id="3.60.10.10">
    <property type="entry name" value="Endonuclease/exonuclease/phosphatase"/>
    <property type="match status" value="1"/>
</dbReference>
<dbReference type="SUPFAM" id="SSF56219">
    <property type="entry name" value="DNase I-like"/>
    <property type="match status" value="1"/>
</dbReference>
<sequence>MPSGEHEDSLTVMNFNTYLLEVSVGFQVLRKPNMEQRAAGIEEWFNRLSLEELPDVLVLNEIYSYRAELLVQRIACKQWSKNKSKYVWGDRRIMQCDRTSNFQAVTAVVNATSVANPVKEGGVVVLVKRGLQMLSAEERVFRHASGSDWMSRKGFWAVKVQKGSKGYWVLATHTQAWPGVQETQIRLSQFRQMRAFVDEVVEDGSRVCFAGDMNITTHPNELTGPGNEQFGMCQALGAPGVPAMAGSLVKRGFWVQLDADLEFSADADSNHYVSCDATAREHGSQQLDWIIAPGVGDRLAAPNAMRFQYVPVKASNPFASELVKGVQADDLSDHYAVFAHLWYGLGECPSIASICGHRGTIRRVP</sequence>
<dbReference type="PANTHER" id="PTHR16320:SF23">
    <property type="entry name" value="SPHINGOMYELINASE C 1"/>
    <property type="match status" value="1"/>
</dbReference>
<dbReference type="InterPro" id="IPR038772">
    <property type="entry name" value="Sph/SMPD2-like"/>
</dbReference>
<gene>
    <name evidence="1" type="ORF">PCOR1329_LOCUS18795</name>
</gene>
<protein>
    <recommendedName>
        <fullName evidence="3">Sphingomyelin phosphodiesterase</fullName>
    </recommendedName>
</protein>
<dbReference type="InterPro" id="IPR036691">
    <property type="entry name" value="Endo/exonu/phosph_ase_sf"/>
</dbReference>
<comment type="caution">
    <text evidence="1">The sequence shown here is derived from an EMBL/GenBank/DDBJ whole genome shotgun (WGS) entry which is preliminary data.</text>
</comment>
<dbReference type="Proteomes" id="UP001189429">
    <property type="component" value="Unassembled WGS sequence"/>
</dbReference>
<evidence type="ECO:0000313" key="2">
    <source>
        <dbReference type="Proteomes" id="UP001189429"/>
    </source>
</evidence>
<evidence type="ECO:0000313" key="1">
    <source>
        <dbReference type="EMBL" id="CAK0815528.1"/>
    </source>
</evidence>